<accession>A0ABZ0YL03</accession>
<evidence type="ECO:0000256" key="1">
    <source>
        <dbReference type="ARBA" id="ARBA00004370"/>
    </source>
</evidence>
<feature type="domain" description="PAS" evidence="5">
    <location>
        <begin position="136"/>
        <end position="181"/>
    </location>
</feature>
<dbReference type="Pfam" id="PF00015">
    <property type="entry name" value="MCPsignal"/>
    <property type="match status" value="1"/>
</dbReference>
<proteinExistence type="predicted"/>
<evidence type="ECO:0000259" key="6">
    <source>
        <dbReference type="PROSITE" id="PS50113"/>
    </source>
</evidence>
<dbReference type="NCBIfam" id="TIGR00229">
    <property type="entry name" value="sensory_box"/>
    <property type="match status" value="1"/>
</dbReference>
<comment type="subcellular location">
    <subcellularLocation>
        <location evidence="1">Membrane</location>
    </subcellularLocation>
</comment>
<gene>
    <name evidence="7" type="ORF">SR894_19395</name>
</gene>
<dbReference type="InterPro" id="IPR004089">
    <property type="entry name" value="MCPsignal_dom"/>
</dbReference>
<evidence type="ECO:0000259" key="5">
    <source>
        <dbReference type="PROSITE" id="PS50112"/>
    </source>
</evidence>
<dbReference type="SUPFAM" id="SSF58104">
    <property type="entry name" value="Methyl-accepting chemotaxis protein (MCP) signaling domain"/>
    <property type="match status" value="1"/>
</dbReference>
<dbReference type="EMBL" id="CP140255">
    <property type="protein sequence ID" value="WQH12294.1"/>
    <property type="molecule type" value="Genomic_DNA"/>
</dbReference>
<organism evidence="7 8">
    <name type="scientific">Vreelandella neptunia</name>
    <dbReference type="NCBI Taxonomy" id="115551"/>
    <lineage>
        <taxon>Bacteria</taxon>
        <taxon>Pseudomonadati</taxon>
        <taxon>Pseudomonadota</taxon>
        <taxon>Gammaproteobacteria</taxon>
        <taxon>Oceanospirillales</taxon>
        <taxon>Halomonadaceae</taxon>
        <taxon>Vreelandella</taxon>
    </lineage>
</organism>
<dbReference type="InterPro" id="IPR035965">
    <property type="entry name" value="PAS-like_dom_sf"/>
</dbReference>
<dbReference type="RefSeq" id="WP_223289000.1">
    <property type="nucleotide sequence ID" value="NZ_CP140255.1"/>
</dbReference>
<dbReference type="Proteomes" id="UP001324794">
    <property type="component" value="Chromosome"/>
</dbReference>
<evidence type="ECO:0000259" key="4">
    <source>
        <dbReference type="PROSITE" id="PS50111"/>
    </source>
</evidence>
<dbReference type="InterPro" id="IPR000014">
    <property type="entry name" value="PAS"/>
</dbReference>
<sequence length="319" mass="35956">MLNIRSSKRLADDILGFFGQLEGGQGAIDSSIFSELRRNSDLFSTIQSFIDRKSESENALANELASASQSLTEMERHHAELVRQKDDRIRSLEAECQRLTGEQRVWEMIQLTLTEGVWDFIVYHGDVEDPASEMVITDQFRSLLGYTREELPNGMDSQANITHPDDLPNILAAFEREVLSPSGSGEYVEEFRMYHKRHGYCWFRERGRAIRGEDGQLLRVIGAVRNIEDERSAKSAHETIVVNNQKTYHQVSEVVDVISQIATQTNLLALNAAVEAARAGEAGRGFSVVADEVKKLANQTQDATKRIQEVLESQEQQNV</sequence>
<dbReference type="InterPro" id="IPR001610">
    <property type="entry name" value="PAC"/>
</dbReference>
<dbReference type="Gene3D" id="1.10.287.950">
    <property type="entry name" value="Methyl-accepting chemotaxis protein"/>
    <property type="match status" value="1"/>
</dbReference>
<feature type="domain" description="PAC" evidence="6">
    <location>
        <begin position="187"/>
        <end position="239"/>
    </location>
</feature>
<dbReference type="InterPro" id="IPR013655">
    <property type="entry name" value="PAS_fold_3"/>
</dbReference>
<protein>
    <submittedName>
        <fullName evidence="7">Methyl-accepting chemotaxis protein</fullName>
    </submittedName>
</protein>
<dbReference type="Pfam" id="PF08447">
    <property type="entry name" value="PAS_3"/>
    <property type="match status" value="1"/>
</dbReference>
<evidence type="ECO:0000256" key="2">
    <source>
        <dbReference type="ARBA" id="ARBA00023224"/>
    </source>
</evidence>
<dbReference type="PROSITE" id="PS50113">
    <property type="entry name" value="PAC"/>
    <property type="match status" value="1"/>
</dbReference>
<dbReference type="PANTHER" id="PTHR32089">
    <property type="entry name" value="METHYL-ACCEPTING CHEMOTAXIS PROTEIN MCPB"/>
    <property type="match status" value="1"/>
</dbReference>
<dbReference type="PROSITE" id="PS50112">
    <property type="entry name" value="PAS"/>
    <property type="match status" value="1"/>
</dbReference>
<name>A0ABZ0YL03_9GAMM</name>
<dbReference type="SUPFAM" id="SSF55785">
    <property type="entry name" value="PYP-like sensor domain (PAS domain)"/>
    <property type="match status" value="1"/>
</dbReference>
<evidence type="ECO:0000256" key="3">
    <source>
        <dbReference type="PROSITE-ProRule" id="PRU00284"/>
    </source>
</evidence>
<keyword evidence="2 3" id="KW-0807">Transducer</keyword>
<dbReference type="SMART" id="SM00086">
    <property type="entry name" value="PAC"/>
    <property type="match status" value="1"/>
</dbReference>
<dbReference type="PROSITE" id="PS50111">
    <property type="entry name" value="CHEMOTAXIS_TRANSDUC_2"/>
    <property type="match status" value="1"/>
</dbReference>
<evidence type="ECO:0000313" key="7">
    <source>
        <dbReference type="EMBL" id="WQH12294.1"/>
    </source>
</evidence>
<dbReference type="CDD" id="cd00130">
    <property type="entry name" value="PAS"/>
    <property type="match status" value="1"/>
</dbReference>
<dbReference type="InterPro" id="IPR000700">
    <property type="entry name" value="PAS-assoc_C"/>
</dbReference>
<evidence type="ECO:0000313" key="8">
    <source>
        <dbReference type="Proteomes" id="UP001324794"/>
    </source>
</evidence>
<keyword evidence="8" id="KW-1185">Reference proteome</keyword>
<dbReference type="Gene3D" id="3.30.450.20">
    <property type="entry name" value="PAS domain"/>
    <property type="match status" value="1"/>
</dbReference>
<reference evidence="7 8" key="1">
    <citation type="submission" date="2023-11" db="EMBL/GenBank/DDBJ databases">
        <title>MicrobeMod: A computational toolkit for identifying prokaryotic methylation and restriction-modification with nanopore sequencing.</title>
        <authorList>
            <person name="Crits-Christoph A."/>
            <person name="Kang S.C."/>
            <person name="Lee H."/>
            <person name="Ostrov N."/>
        </authorList>
    </citation>
    <scope>NUCLEOTIDE SEQUENCE [LARGE SCALE GENOMIC DNA]</scope>
    <source>
        <strain evidence="7 8">ATCC BAA-805</strain>
    </source>
</reference>
<feature type="domain" description="Methyl-accepting transducer" evidence="4">
    <location>
        <begin position="250"/>
        <end position="319"/>
    </location>
</feature>
<dbReference type="PANTHER" id="PTHR32089:SF112">
    <property type="entry name" value="LYSOZYME-LIKE PROTEIN-RELATED"/>
    <property type="match status" value="1"/>
</dbReference>